<dbReference type="InterPro" id="IPR042178">
    <property type="entry name" value="Serpin_sf_1"/>
</dbReference>
<organism evidence="5 6">
    <name type="scientific">Periplaneta americana</name>
    <name type="common">American cockroach</name>
    <name type="synonym">Blatta americana</name>
    <dbReference type="NCBI Taxonomy" id="6978"/>
    <lineage>
        <taxon>Eukaryota</taxon>
        <taxon>Metazoa</taxon>
        <taxon>Ecdysozoa</taxon>
        <taxon>Arthropoda</taxon>
        <taxon>Hexapoda</taxon>
        <taxon>Insecta</taxon>
        <taxon>Pterygota</taxon>
        <taxon>Neoptera</taxon>
        <taxon>Polyneoptera</taxon>
        <taxon>Dictyoptera</taxon>
        <taxon>Blattodea</taxon>
        <taxon>Blattoidea</taxon>
        <taxon>Blattidae</taxon>
        <taxon>Blattinae</taxon>
        <taxon>Periplaneta</taxon>
    </lineage>
</organism>
<dbReference type="Proteomes" id="UP001148838">
    <property type="component" value="Unassembled WGS sequence"/>
</dbReference>
<dbReference type="SUPFAM" id="SSF56574">
    <property type="entry name" value="Serpins"/>
    <property type="match status" value="1"/>
</dbReference>
<dbReference type="Gene3D" id="3.30.497.10">
    <property type="entry name" value="Antithrombin, subunit I, domain 2"/>
    <property type="match status" value="1"/>
</dbReference>
<proteinExistence type="inferred from homology"/>
<comment type="similarity">
    <text evidence="1">Belongs to the serpin family.</text>
</comment>
<dbReference type="PANTHER" id="PTHR11461">
    <property type="entry name" value="SERINE PROTEASE INHIBITOR, SERPIN"/>
    <property type="match status" value="1"/>
</dbReference>
<evidence type="ECO:0000313" key="5">
    <source>
        <dbReference type="EMBL" id="KAJ4431224.1"/>
    </source>
</evidence>
<dbReference type="PANTHER" id="PTHR11461:SF211">
    <property type="entry name" value="GH10112P-RELATED"/>
    <property type="match status" value="1"/>
</dbReference>
<feature type="domain" description="Serpin" evidence="4">
    <location>
        <begin position="28"/>
        <end position="156"/>
    </location>
</feature>
<keyword evidence="3" id="KW-0722">Serine protease inhibitor</keyword>
<dbReference type="Pfam" id="PF00079">
    <property type="entry name" value="Serpin"/>
    <property type="match status" value="1"/>
</dbReference>
<sequence length="162" mass="18030">MLLASFQTKTIGLSNFRNYDKNENTSFNSGNRASNTIISPLSLYSVLAITQQGAGGNTENEVTQVLHAQPTETRVGFRDLINNIKGTHNDTEIEFSNKLFIANGFDILPEFKNMTVEDFKSDIESVDFSQPEAAARTINNWVSQSTHQRIQQLVQKGGSKTQ</sequence>
<comment type="caution">
    <text evidence="5">The sequence shown here is derived from an EMBL/GenBank/DDBJ whole genome shotgun (WGS) entry which is preliminary data.</text>
</comment>
<dbReference type="EMBL" id="JAJSOF020000031">
    <property type="protein sequence ID" value="KAJ4431224.1"/>
    <property type="molecule type" value="Genomic_DNA"/>
</dbReference>
<evidence type="ECO:0000313" key="6">
    <source>
        <dbReference type="Proteomes" id="UP001148838"/>
    </source>
</evidence>
<dbReference type="InterPro" id="IPR023796">
    <property type="entry name" value="Serpin_dom"/>
</dbReference>
<keyword evidence="2" id="KW-0646">Protease inhibitor</keyword>
<name>A0ABQ8SBI2_PERAM</name>
<keyword evidence="6" id="KW-1185">Reference proteome</keyword>
<dbReference type="InterPro" id="IPR000215">
    <property type="entry name" value="Serpin_fam"/>
</dbReference>
<gene>
    <name evidence="5" type="ORF">ANN_19821</name>
</gene>
<evidence type="ECO:0000256" key="1">
    <source>
        <dbReference type="ARBA" id="ARBA00009500"/>
    </source>
</evidence>
<reference evidence="5 6" key="1">
    <citation type="journal article" date="2022" name="Allergy">
        <title>Genome assembly and annotation of Periplaneta americana reveal a comprehensive cockroach allergen profile.</title>
        <authorList>
            <person name="Wang L."/>
            <person name="Xiong Q."/>
            <person name="Saelim N."/>
            <person name="Wang L."/>
            <person name="Nong W."/>
            <person name="Wan A.T."/>
            <person name="Shi M."/>
            <person name="Liu X."/>
            <person name="Cao Q."/>
            <person name="Hui J.H.L."/>
            <person name="Sookrung N."/>
            <person name="Leung T.F."/>
            <person name="Tungtrongchitr A."/>
            <person name="Tsui S.K.W."/>
        </authorList>
    </citation>
    <scope>NUCLEOTIDE SEQUENCE [LARGE SCALE GENOMIC DNA]</scope>
    <source>
        <strain evidence="5">PWHHKU_190912</strain>
    </source>
</reference>
<evidence type="ECO:0000256" key="2">
    <source>
        <dbReference type="ARBA" id="ARBA00022690"/>
    </source>
</evidence>
<evidence type="ECO:0000256" key="3">
    <source>
        <dbReference type="ARBA" id="ARBA00022900"/>
    </source>
</evidence>
<accession>A0ABQ8SBI2</accession>
<dbReference type="InterPro" id="IPR036186">
    <property type="entry name" value="Serpin_sf"/>
</dbReference>
<protein>
    <recommendedName>
        <fullName evidence="4">Serpin domain-containing protein</fullName>
    </recommendedName>
</protein>
<evidence type="ECO:0000259" key="4">
    <source>
        <dbReference type="Pfam" id="PF00079"/>
    </source>
</evidence>